<name>A0A1Y6LPX2_ZYMTR</name>
<feature type="compositionally biased region" description="Polar residues" evidence="1">
    <location>
        <begin position="166"/>
        <end position="191"/>
    </location>
</feature>
<evidence type="ECO:0000313" key="2">
    <source>
        <dbReference type="EMBL" id="SMY26444.1"/>
    </source>
</evidence>
<organism evidence="2 3">
    <name type="scientific">Zymoseptoria tritici ST99CH_1A5</name>
    <dbReference type="NCBI Taxonomy" id="1276529"/>
    <lineage>
        <taxon>Eukaryota</taxon>
        <taxon>Fungi</taxon>
        <taxon>Dikarya</taxon>
        <taxon>Ascomycota</taxon>
        <taxon>Pezizomycotina</taxon>
        <taxon>Dothideomycetes</taxon>
        <taxon>Dothideomycetidae</taxon>
        <taxon>Mycosphaerellales</taxon>
        <taxon>Mycosphaerellaceae</taxon>
        <taxon>Zymoseptoria</taxon>
    </lineage>
</organism>
<evidence type="ECO:0000256" key="1">
    <source>
        <dbReference type="SAM" id="MobiDB-lite"/>
    </source>
</evidence>
<evidence type="ECO:0000313" key="3">
    <source>
        <dbReference type="Proteomes" id="UP000215453"/>
    </source>
</evidence>
<dbReference type="Proteomes" id="UP000215453">
    <property type="component" value="Chromosome 7"/>
</dbReference>
<dbReference type="AlphaFoldDB" id="A0A1Y6LPX2"/>
<accession>A0A1Y6LPX2</accession>
<reference evidence="2 3" key="1">
    <citation type="submission" date="2016-10" db="EMBL/GenBank/DDBJ databases">
        <authorList>
            <person name="Varghese N."/>
        </authorList>
    </citation>
    <scope>NUCLEOTIDE SEQUENCE [LARGE SCALE GENOMIC DNA]</scope>
</reference>
<proteinExistence type="predicted"/>
<dbReference type="EMBL" id="LT882682">
    <property type="protein sequence ID" value="SMY26444.1"/>
    <property type="molecule type" value="Genomic_DNA"/>
</dbReference>
<sequence>MAQVEENSDPKAQYITVLLAPITIADIIVLARLTTAKFHADTVAAIEADLSLSDGGMADAYVREAHLKHPESAGLPHLEEEMAKVVRGFAHQISVLTRSLVRSTLAGKDLTPEEFHTIFIGGGELAQAMEPLVNDGISRFGNGKHEQHPAAWRTANDPNTTPPMADSSQTEESQQIVSSPAWSIRQRSSVPMSGKSGRRGSIRSGPLICLRRARKRRSDHTAKMSRLLGARRSHRSQASGWARYPER</sequence>
<gene>
    <name evidence="2" type="ORF">ZT1A5_G7887</name>
</gene>
<feature type="region of interest" description="Disordered" evidence="1">
    <location>
        <begin position="141"/>
        <end position="247"/>
    </location>
</feature>
<protein>
    <submittedName>
        <fullName evidence="2">Uncharacterized protein</fullName>
    </submittedName>
</protein>